<proteinExistence type="predicted"/>
<organism evidence="1 2">
    <name type="scientific">Cinara cedri</name>
    <dbReference type="NCBI Taxonomy" id="506608"/>
    <lineage>
        <taxon>Eukaryota</taxon>
        <taxon>Metazoa</taxon>
        <taxon>Ecdysozoa</taxon>
        <taxon>Arthropoda</taxon>
        <taxon>Hexapoda</taxon>
        <taxon>Insecta</taxon>
        <taxon>Pterygota</taxon>
        <taxon>Neoptera</taxon>
        <taxon>Paraneoptera</taxon>
        <taxon>Hemiptera</taxon>
        <taxon>Sternorrhyncha</taxon>
        <taxon>Aphidomorpha</taxon>
        <taxon>Aphidoidea</taxon>
        <taxon>Aphididae</taxon>
        <taxon>Lachninae</taxon>
        <taxon>Cinara</taxon>
    </lineage>
</organism>
<dbReference type="SUPFAM" id="SSF56672">
    <property type="entry name" value="DNA/RNA polymerases"/>
    <property type="match status" value="1"/>
</dbReference>
<keyword evidence="2" id="KW-1185">Reference proteome</keyword>
<dbReference type="OrthoDB" id="6617068at2759"/>
<dbReference type="Gene3D" id="3.30.70.270">
    <property type="match status" value="1"/>
</dbReference>
<dbReference type="InterPro" id="IPR043502">
    <property type="entry name" value="DNA/RNA_pol_sf"/>
</dbReference>
<reference evidence="1 2" key="1">
    <citation type="submission" date="2019-08" db="EMBL/GenBank/DDBJ databases">
        <authorList>
            <person name="Alioto T."/>
            <person name="Alioto T."/>
            <person name="Gomez Garrido J."/>
        </authorList>
    </citation>
    <scope>NUCLEOTIDE SEQUENCE [LARGE SCALE GENOMIC DNA]</scope>
</reference>
<dbReference type="PANTHER" id="PTHR37984:SF5">
    <property type="entry name" value="PROTEIN NYNRIN-LIKE"/>
    <property type="match status" value="1"/>
</dbReference>
<dbReference type="AlphaFoldDB" id="A0A5E4M4L3"/>
<accession>A0A5E4M4L3</accession>
<dbReference type="InterPro" id="IPR050951">
    <property type="entry name" value="Retrovirus_Pol_polyprotein"/>
</dbReference>
<protein>
    <submittedName>
        <fullName evidence="1">Uncharacterized protein</fullName>
    </submittedName>
</protein>
<dbReference type="GO" id="GO:0071897">
    <property type="term" value="P:DNA biosynthetic process"/>
    <property type="evidence" value="ECO:0007669"/>
    <property type="project" value="UniProtKB-ARBA"/>
</dbReference>
<name>A0A5E4M4L3_9HEMI</name>
<dbReference type="PANTHER" id="PTHR37984">
    <property type="entry name" value="PROTEIN CBG26694"/>
    <property type="match status" value="1"/>
</dbReference>
<sequence length="187" mass="21436">MHYDVTYSNLMEIATNKEAAMNDKSGWRKEDDTHLKYHRKTSGYGQFKRILKVSKESKAKCGVCGYSNHIQNTVKKTAEGTEYSLSKIEHFYTNISGSKYFSKINLKDVYQQIVIKESDRKYTNINNINTHKGLFSYTRNSFGIKWSAGEFQKAGLKGTGVFQYDKVADSTIAEHHNARLNKLLNVL</sequence>
<gene>
    <name evidence="1" type="ORF">CINCED_3A000155</name>
</gene>
<dbReference type="EMBL" id="CABPRJ010000006">
    <property type="protein sequence ID" value="VVC24809.1"/>
    <property type="molecule type" value="Genomic_DNA"/>
</dbReference>
<evidence type="ECO:0000313" key="2">
    <source>
        <dbReference type="Proteomes" id="UP000325440"/>
    </source>
</evidence>
<evidence type="ECO:0000313" key="1">
    <source>
        <dbReference type="EMBL" id="VVC24809.1"/>
    </source>
</evidence>
<dbReference type="Proteomes" id="UP000325440">
    <property type="component" value="Unassembled WGS sequence"/>
</dbReference>
<dbReference type="InterPro" id="IPR043128">
    <property type="entry name" value="Rev_trsase/Diguanyl_cyclase"/>
</dbReference>
<dbReference type="Gene3D" id="3.10.10.10">
    <property type="entry name" value="HIV Type 1 Reverse Transcriptase, subunit A, domain 1"/>
    <property type="match status" value="1"/>
</dbReference>